<dbReference type="Proteomes" id="UP001165082">
    <property type="component" value="Unassembled WGS sequence"/>
</dbReference>
<dbReference type="Gene3D" id="3.40.50.11340">
    <property type="match status" value="1"/>
</dbReference>
<keyword evidence="1" id="KW-0808">Transferase</keyword>
<evidence type="ECO:0000313" key="4">
    <source>
        <dbReference type="EMBL" id="GMI31211.1"/>
    </source>
</evidence>
<dbReference type="InterPro" id="IPR019378">
    <property type="entry name" value="GDP-Fuc_O-FucTrfase"/>
</dbReference>
<dbReference type="InterPro" id="IPR029063">
    <property type="entry name" value="SAM-dependent_MTases_sf"/>
</dbReference>
<dbReference type="GO" id="GO:0016740">
    <property type="term" value="F:transferase activity"/>
    <property type="evidence" value="ECO:0007669"/>
    <property type="project" value="UniProtKB-KW"/>
</dbReference>
<organism evidence="4 5">
    <name type="scientific">Triparma retinervis</name>
    <dbReference type="NCBI Taxonomy" id="2557542"/>
    <lineage>
        <taxon>Eukaryota</taxon>
        <taxon>Sar</taxon>
        <taxon>Stramenopiles</taxon>
        <taxon>Ochrophyta</taxon>
        <taxon>Bolidophyceae</taxon>
        <taxon>Parmales</taxon>
        <taxon>Triparmaceae</taxon>
        <taxon>Triparma</taxon>
    </lineage>
</organism>
<dbReference type="Gene3D" id="3.40.50.150">
    <property type="entry name" value="Vaccinia Virus protein VP39"/>
    <property type="match status" value="3"/>
</dbReference>
<name>A0A9W7G3X9_9STRA</name>
<accession>A0A9W7G3X9</accession>
<evidence type="ECO:0000256" key="3">
    <source>
        <dbReference type="ARBA" id="ARBA00023277"/>
    </source>
</evidence>
<comment type="caution">
    <text evidence="4">The sequence shown here is derived from an EMBL/GenBank/DDBJ whole genome shotgun (WGS) entry which is preliminary data.</text>
</comment>
<keyword evidence="5" id="KW-1185">Reference proteome</keyword>
<proteinExistence type="predicted"/>
<dbReference type="Pfam" id="PF10250">
    <property type="entry name" value="O-FucT"/>
    <property type="match status" value="1"/>
</dbReference>
<protein>
    <submittedName>
        <fullName evidence="4">Uncharacterized protein</fullName>
    </submittedName>
</protein>
<dbReference type="InterPro" id="IPR044982">
    <property type="entry name" value="AtOFT1-like"/>
</dbReference>
<sequence length="1572" mass="174532">MEVEKYVHEQYVHEQEQGGGGQEAEVDIEYDEELAALELTTILSPKNGSRHESHSVITLKLGGLWEDSSIVYQFDHIKPASFSSSLVLAMDSLHPGSHSLSVMILSKTDGAPLTRLATSYFTIGELMTILPSSSPSTNSWYSLYPRHLWVRNIVYSDINVIKLEAEASRVAAGWVGDSCPSSYLLYRTPVHGLNNQKTDIISAIAIANRVGRTLVLPHLFGDLMQTTNEVLPFDRVFDVGHLVETLEGYVCFASFHTLETSDDYDESEVEILHHGSLESLDFYSKLFERVGEKKFVLLDRPVEMMAQFPVNMMYLPEMAREIRNGLRAAPGIRAVTDVVVKGMGDGFLALHLRIEDDWKKHCEGQERAHFGGAVKMWWEVEEVARKLDVFLGGEGGGVQNVYIAVGNVDESTLGPLYALEGKHSIKIWRKGSAWEGLSHIVNAAMDFEICTKANVFVGNSFSSFAMEVSKQVKNSYLYNIEADTFEKRTDRGLLIDPHDATRVAKEDGGLGAEGFQDFLYLQSMRDKREEVPHTLLENPYPIVRSDVINKDTGEAKTFVLFESDDNASVVGTFCKEMFEGEDLEDCKVVLPMVIEEKREASAIVAEKEKRNRKYCGSRLADGDPMKVTRAYMETIGAIGVEDVFDVHATVVQRLYPSMKELGAEVGTDKVVHHGYHRFYERHLSPLRSKPIKMVEIGLARGSSMNMWCGYFPAAEIYGIDITLHPDCQPCKLGEGIHVFSGDTMDDGFLRRMAVAVGRDVDIIVDDGAHTPRSQLLAFNVLFGGLLKPGGVYAIEDIETSYWTRGSLYGYEYGGGGLGERGGGNVVEVFKGLADSVNREFFTAKEVWGVEGLEEEVVREPEKSSIKGRARKDRLELSLLHTSGMLNANRFAFALFLLLVPQSYSLKLSLGLEIDGHDLDLQFDPHQSLASQAAHISGFKVGEKKLVEYLSDCDETQDIIPTFHCVQDMLVSKMEDIIIERLMTLSSSVISGDATREIFELNVEKAFVAISELKKTLHSGHFDGLAPESRSKRIASNLLEGQAFMYAQLSENAKNCAESYLDEAASLSTGDATKVLQAALQHIQSFDQFEDEKYSDLMQQLTSFASTEKPENVEGGIFMSDKGAKFKKSFSDKHKRECLLMSMMDAEAKNIGEIGFNAGHSSAMFLTALEGSKVHSFDICKHSYTQPAAQALSELFEGRLILTCGDSRTTLKEFAENTNDKEPFDYFFVDGNHDFDYAYDDIVNGCALSEKGAGIAVDDCDDSDVRLAWIEAVKNGVVVEKNKGVCWVDTCFGACVVGVLSRAETFRLALAGRYGNGDDFEANKRMFSFFGQHGQNHESSVILIAGANKGQSMSNILEECPLMTVHGFEIQDSEFREAIAATQEYSNAVVHNFGWGEETLSGIAIGGFGALGGFYDPQGQRGFELSGETSNTVRLDEWASANIEERGPLFVIIDTEGYEPKIIRGMGLELIENRRRFSCFQYELGGTWAARDNRHMGDNWGQFETAVYLERLGYKLFMVGATNWLSITSEFFLVEDNPLILDEGFGPFIQGNALAIHPDFASSSLVSFIQNQG</sequence>
<dbReference type="EMBL" id="BRXZ01007659">
    <property type="protein sequence ID" value="GMI31211.1"/>
    <property type="molecule type" value="Genomic_DNA"/>
</dbReference>
<dbReference type="Pfam" id="PF13578">
    <property type="entry name" value="Methyltransf_24"/>
    <property type="match status" value="1"/>
</dbReference>
<dbReference type="GO" id="GO:0006004">
    <property type="term" value="P:fucose metabolic process"/>
    <property type="evidence" value="ECO:0007669"/>
    <property type="project" value="UniProtKB-KW"/>
</dbReference>
<keyword evidence="3" id="KW-0119">Carbohydrate metabolism</keyword>
<dbReference type="SUPFAM" id="SSF53335">
    <property type="entry name" value="S-adenosyl-L-methionine-dependent methyltransferases"/>
    <property type="match status" value="3"/>
</dbReference>
<gene>
    <name evidence="4" type="ORF">TrRE_jg11363</name>
</gene>
<evidence type="ECO:0000256" key="2">
    <source>
        <dbReference type="ARBA" id="ARBA00023253"/>
    </source>
</evidence>
<dbReference type="OrthoDB" id="419048at2759"/>
<evidence type="ECO:0000313" key="5">
    <source>
        <dbReference type="Proteomes" id="UP001165082"/>
    </source>
</evidence>
<dbReference type="PANTHER" id="PTHR37220:SF1">
    <property type="entry name" value="O-FUCOSYLTRANSFERASE 23"/>
    <property type="match status" value="1"/>
</dbReference>
<reference evidence="4" key="1">
    <citation type="submission" date="2022-07" db="EMBL/GenBank/DDBJ databases">
        <title>Genome analysis of Parmales, a sister group of diatoms, reveals the evolutionary specialization of diatoms from phago-mixotrophs to photoautotrophs.</title>
        <authorList>
            <person name="Ban H."/>
            <person name="Sato S."/>
            <person name="Yoshikawa S."/>
            <person name="Kazumasa Y."/>
            <person name="Nakamura Y."/>
            <person name="Ichinomiya M."/>
            <person name="Saitoh K."/>
            <person name="Sato N."/>
            <person name="Blanc-Mathieu R."/>
            <person name="Endo H."/>
            <person name="Kuwata A."/>
            <person name="Ogata H."/>
        </authorList>
    </citation>
    <scope>NUCLEOTIDE SEQUENCE</scope>
</reference>
<dbReference type="Gene3D" id="3.40.50.11350">
    <property type="match status" value="1"/>
</dbReference>
<evidence type="ECO:0000256" key="1">
    <source>
        <dbReference type="ARBA" id="ARBA00022679"/>
    </source>
</evidence>
<keyword evidence="2" id="KW-0294">Fucose metabolism</keyword>
<dbReference type="PANTHER" id="PTHR37220">
    <property type="entry name" value="O-FUCOSYLTRANSFERASE 23"/>
    <property type="match status" value="1"/>
</dbReference>
<dbReference type="CDD" id="cd11296">
    <property type="entry name" value="O-FucT_like"/>
    <property type="match status" value="1"/>
</dbReference>